<evidence type="ECO:0008006" key="3">
    <source>
        <dbReference type="Google" id="ProtNLM"/>
    </source>
</evidence>
<dbReference type="PANTHER" id="PTHR21310">
    <property type="entry name" value="AMINOGLYCOSIDE PHOSPHOTRANSFERASE-RELATED-RELATED"/>
    <property type="match status" value="1"/>
</dbReference>
<dbReference type="EMBL" id="PJEX01000182">
    <property type="protein sequence ID" value="TKW53544.1"/>
    <property type="molecule type" value="Genomic_DNA"/>
</dbReference>
<dbReference type="AlphaFoldDB" id="A0A4U6XDL6"/>
<gene>
    <name evidence="1" type="ORF">CTA1_4301</name>
</gene>
<proteinExistence type="predicted"/>
<evidence type="ECO:0000313" key="1">
    <source>
        <dbReference type="EMBL" id="TKW53544.1"/>
    </source>
</evidence>
<accession>A0A4U6XDL6</accession>
<keyword evidence="2" id="KW-1185">Reference proteome</keyword>
<protein>
    <recommendedName>
        <fullName evidence="3">Aminoglycoside phosphotransferase domain-containing protein</fullName>
    </recommendedName>
</protein>
<sequence length="403" mass="44238">MSAACEDLLVPDLASLSGIPELNDITTCKYRIISNSPGICTTVVEFDEDQSPRGLPTHLIIRFEKSREGHPLLATAAIQRLAHQRLPHVVPKVWGAGHTQTETGTRLTYMLSQFYMDTCTLDTVWDDMDKITQYFMAKAVVSAVFQLRDISLVGAGDEAQKVLRGTPFERTAAASPALVGGPAYGYFPDFESFLMAMVSPGSANYSVDQKPDGAVTIQMQSPEGVGLGFARTDLDLLTEASGLCHNSLDPRNILVRQVKSDQGKAAYQFVSVIGWAHAGFLPLAAEIGFMDMCLGLQNQSWTWYSVYREHAGTVLAKTSPGAHHICLKLIRAMVITDLSRKDSNKLNVGNLIQRLWHEREKTGDHIAATGYVKNADAERAGFFTAADNAELELEALRRLGYVR</sequence>
<evidence type="ECO:0000313" key="2">
    <source>
        <dbReference type="Proteomes" id="UP000310108"/>
    </source>
</evidence>
<organism evidence="1 2">
    <name type="scientific">Colletotrichum tanaceti</name>
    <dbReference type="NCBI Taxonomy" id="1306861"/>
    <lineage>
        <taxon>Eukaryota</taxon>
        <taxon>Fungi</taxon>
        <taxon>Dikarya</taxon>
        <taxon>Ascomycota</taxon>
        <taxon>Pezizomycotina</taxon>
        <taxon>Sordariomycetes</taxon>
        <taxon>Hypocreomycetidae</taxon>
        <taxon>Glomerellales</taxon>
        <taxon>Glomerellaceae</taxon>
        <taxon>Colletotrichum</taxon>
        <taxon>Colletotrichum destructivum species complex</taxon>
    </lineage>
</organism>
<comment type="caution">
    <text evidence="1">The sequence shown here is derived from an EMBL/GenBank/DDBJ whole genome shotgun (WGS) entry which is preliminary data.</text>
</comment>
<dbReference type="OrthoDB" id="2906425at2759"/>
<name>A0A4U6XDL6_9PEZI</name>
<dbReference type="Proteomes" id="UP000310108">
    <property type="component" value="Unassembled WGS sequence"/>
</dbReference>
<dbReference type="InterPro" id="IPR051678">
    <property type="entry name" value="AGP_Transferase"/>
</dbReference>
<dbReference type="PANTHER" id="PTHR21310:SF15">
    <property type="entry name" value="AMINOGLYCOSIDE PHOSPHOTRANSFERASE DOMAIN-CONTAINING PROTEIN"/>
    <property type="match status" value="1"/>
</dbReference>
<reference evidence="1 2" key="1">
    <citation type="journal article" date="2019" name="PLoS ONE">
        <title>Comparative genome analysis indicates high evolutionary potential of pathogenicity genes in Colletotrichum tanaceti.</title>
        <authorList>
            <person name="Lelwala R.V."/>
            <person name="Korhonen P.K."/>
            <person name="Young N.D."/>
            <person name="Scott J.B."/>
            <person name="Ades P.A."/>
            <person name="Gasser R.B."/>
            <person name="Taylor P.W.J."/>
        </authorList>
    </citation>
    <scope>NUCLEOTIDE SEQUENCE [LARGE SCALE GENOMIC DNA]</scope>
    <source>
        <strain evidence="1">BRIP57314</strain>
    </source>
</reference>